<evidence type="ECO:0000256" key="10">
    <source>
        <dbReference type="ARBA" id="ARBA00023143"/>
    </source>
</evidence>
<feature type="transmembrane region" description="Helical" evidence="15">
    <location>
        <begin position="33"/>
        <end position="52"/>
    </location>
</feature>
<evidence type="ECO:0000256" key="5">
    <source>
        <dbReference type="ARBA" id="ARBA00017949"/>
    </source>
</evidence>
<dbReference type="PANTHER" id="PTHR30046">
    <property type="entry name" value="FLAGELLAR M-RING PROTEIN"/>
    <property type="match status" value="1"/>
</dbReference>
<dbReference type="NCBIfam" id="TIGR00206">
    <property type="entry name" value="fliF"/>
    <property type="match status" value="1"/>
</dbReference>
<keyword evidence="18" id="KW-0282">Flagellum</keyword>
<dbReference type="PRINTS" id="PR01009">
    <property type="entry name" value="FLGMRINGFLIF"/>
</dbReference>
<evidence type="ECO:0000256" key="8">
    <source>
        <dbReference type="ARBA" id="ARBA00022989"/>
    </source>
</evidence>
<evidence type="ECO:0000313" key="18">
    <source>
        <dbReference type="EMBL" id="SIN96369.1"/>
    </source>
</evidence>
<dbReference type="GO" id="GO:0071973">
    <property type="term" value="P:bacterial-type flagellum-dependent cell motility"/>
    <property type="evidence" value="ECO:0007669"/>
    <property type="project" value="InterPro"/>
</dbReference>
<feature type="region of interest" description="Disordered" evidence="14">
    <location>
        <begin position="311"/>
        <end position="335"/>
    </location>
</feature>
<protein>
    <recommendedName>
        <fullName evidence="5 12">Flagellar M-ring protein</fullName>
    </recommendedName>
</protein>
<dbReference type="RefSeq" id="WP_074201395.1">
    <property type="nucleotide sequence ID" value="NZ_FSRE01000002.1"/>
</dbReference>
<proteinExistence type="inferred from homology"/>
<dbReference type="Pfam" id="PF01514">
    <property type="entry name" value="YscJ_FliF"/>
    <property type="match status" value="1"/>
</dbReference>
<evidence type="ECO:0000256" key="9">
    <source>
        <dbReference type="ARBA" id="ARBA00023136"/>
    </source>
</evidence>
<feature type="domain" description="Flagellar M-ring C-terminal" evidence="17">
    <location>
        <begin position="261"/>
        <end position="432"/>
    </location>
</feature>
<comment type="subunit">
    <text evidence="11">The basal body constitutes a major portion of the flagellar organelle and consists of four rings (L,P,S, and M) mounted on a central rod. The M ring is integral to the inner membrane of the cell and may be connected to the flagellar rod via the S ring. The S (supramembrane ring) lies just distal to the M ring. The L and P rings lie in the outer membrane and the periplasmic space, respectively.</text>
</comment>
<comment type="subcellular location">
    <subcellularLocation>
        <location evidence="2 12">Bacterial flagellum basal body</location>
    </subcellularLocation>
    <subcellularLocation>
        <location evidence="3">Cell membrane</location>
        <topology evidence="3">Multi-pass membrane protein</topology>
    </subcellularLocation>
</comment>
<gene>
    <name evidence="18" type="ORF">SAMN05443662_1137</name>
</gene>
<evidence type="ECO:0000256" key="1">
    <source>
        <dbReference type="ARBA" id="ARBA00003820"/>
    </source>
</evidence>
<sequence>MAEQPEVQATTASPDPLGTLIGRLSSLSVAKQISLLVSIAAVVAMTVGLLLWSGKSDYTLLFGSMDAKEMQTVVEYLEQNKVDYKIDPSSGAVLVPKDEVYKLRLKLAAAGLPKSAPTGYQLLDKDQGFGVSQFRETTQYKRALEGELARSIESIDAIASAKVMLGLPKRSVFVRKQEPAKASVVVRLRPGRQLTPEQVNAIVYLVAASVPNLSPKNVTVVDQYGNLLSDNQAGQMRVSLKQLDYTRTVEQTLSRRIIDVLAPVVGGASRVRAQVTADIDFTQQEQTRENYEPDPMAIRSEQVIKELDRDKGPQGIPGALTNQPPRAGIAPETGYTGTDVAEANAKRLKEKTTRNYEIDRTVSHVKSQIGTIRRLSVAVVLDDKTQVDEQSGEVKRVPWAPEELDRFKKLVSDAVALEPARGDTLSVLNASFVKQEALEEVPIWQEPWFIDLVKQGLAVLGVLVVLFGVIRPMIKDLTKPDETLQIEYPEELEAEEAEETLENLEEIHKALEQIDESVEQTVEEIAHGTDEEQQLMEKVRSIVQNDPKGVAHILKQWLQED</sequence>
<keyword evidence="7 15" id="KW-0812">Transmembrane</keyword>
<dbReference type="InterPro" id="IPR045851">
    <property type="entry name" value="AMP-bd_C_sf"/>
</dbReference>
<evidence type="ECO:0000256" key="2">
    <source>
        <dbReference type="ARBA" id="ARBA00004117"/>
    </source>
</evidence>
<dbReference type="InterPro" id="IPR043427">
    <property type="entry name" value="YscJ/FliF"/>
</dbReference>
<evidence type="ECO:0000259" key="17">
    <source>
        <dbReference type="Pfam" id="PF08345"/>
    </source>
</evidence>
<evidence type="ECO:0000256" key="11">
    <source>
        <dbReference type="ARBA" id="ARBA00025936"/>
    </source>
</evidence>
<keyword evidence="18" id="KW-0969">Cilium</keyword>
<feature type="coiled-coil region" evidence="13">
    <location>
        <begin position="494"/>
        <end position="524"/>
    </location>
</feature>
<evidence type="ECO:0000256" key="4">
    <source>
        <dbReference type="ARBA" id="ARBA00007971"/>
    </source>
</evidence>
<dbReference type="GO" id="GO:0003774">
    <property type="term" value="F:cytoskeletal motor activity"/>
    <property type="evidence" value="ECO:0007669"/>
    <property type="project" value="InterPro"/>
</dbReference>
<name>A0A1N6FM58_9GAMM</name>
<dbReference type="EMBL" id="FSRE01000002">
    <property type="protein sequence ID" value="SIN96369.1"/>
    <property type="molecule type" value="Genomic_DNA"/>
</dbReference>
<evidence type="ECO:0000256" key="15">
    <source>
        <dbReference type="SAM" id="Phobius"/>
    </source>
</evidence>
<evidence type="ECO:0000313" key="19">
    <source>
        <dbReference type="Proteomes" id="UP000198461"/>
    </source>
</evidence>
<dbReference type="AlphaFoldDB" id="A0A1N6FM58"/>
<evidence type="ECO:0000256" key="7">
    <source>
        <dbReference type="ARBA" id="ARBA00022692"/>
    </source>
</evidence>
<evidence type="ECO:0000256" key="6">
    <source>
        <dbReference type="ARBA" id="ARBA00022475"/>
    </source>
</evidence>
<evidence type="ECO:0000256" key="14">
    <source>
        <dbReference type="SAM" id="MobiDB-lite"/>
    </source>
</evidence>
<dbReference type="PIRSF" id="PIRSF004862">
    <property type="entry name" value="FliF"/>
    <property type="match status" value="1"/>
</dbReference>
<comment type="function">
    <text evidence="1 12">The M ring may be actively involved in energy transduction.</text>
</comment>
<reference evidence="18 19" key="1">
    <citation type="submission" date="2016-11" db="EMBL/GenBank/DDBJ databases">
        <authorList>
            <person name="Jaros S."/>
            <person name="Januszkiewicz K."/>
            <person name="Wedrychowicz H."/>
        </authorList>
    </citation>
    <scope>NUCLEOTIDE SEQUENCE [LARGE SCALE GENOMIC DNA]</scope>
    <source>
        <strain evidence="18 19">DSM 17737</strain>
    </source>
</reference>
<keyword evidence="6" id="KW-1003">Cell membrane</keyword>
<keyword evidence="18" id="KW-0966">Cell projection</keyword>
<dbReference type="Proteomes" id="UP000198461">
    <property type="component" value="Unassembled WGS sequence"/>
</dbReference>
<dbReference type="PANTHER" id="PTHR30046:SF0">
    <property type="entry name" value="FLAGELLAR M-RING PROTEIN"/>
    <property type="match status" value="1"/>
</dbReference>
<dbReference type="GO" id="GO:0005886">
    <property type="term" value="C:plasma membrane"/>
    <property type="evidence" value="ECO:0007669"/>
    <property type="project" value="UniProtKB-SubCell"/>
</dbReference>
<organism evidence="18 19">
    <name type="scientific">Sulfurivirga caldicuralii</name>
    <dbReference type="NCBI Taxonomy" id="364032"/>
    <lineage>
        <taxon>Bacteria</taxon>
        <taxon>Pseudomonadati</taxon>
        <taxon>Pseudomonadota</taxon>
        <taxon>Gammaproteobacteria</taxon>
        <taxon>Thiotrichales</taxon>
        <taxon>Piscirickettsiaceae</taxon>
        <taxon>Sulfurivirga</taxon>
    </lineage>
</organism>
<keyword evidence="10 12" id="KW-0975">Bacterial flagellum</keyword>
<dbReference type="InterPro" id="IPR000067">
    <property type="entry name" value="FlgMring_FliF"/>
</dbReference>
<dbReference type="Gene3D" id="3.30.300.30">
    <property type="match status" value="1"/>
</dbReference>
<feature type="domain" description="Flagellar M-ring N-terminal" evidence="16">
    <location>
        <begin position="54"/>
        <end position="229"/>
    </location>
</feature>
<dbReference type="STRING" id="364032.SAMN05443662_1137"/>
<keyword evidence="19" id="KW-1185">Reference proteome</keyword>
<dbReference type="OrthoDB" id="8554211at2"/>
<accession>A0A1N6FM58</accession>
<dbReference type="GO" id="GO:0009431">
    <property type="term" value="C:bacterial-type flagellum basal body, MS ring"/>
    <property type="evidence" value="ECO:0007669"/>
    <property type="project" value="InterPro"/>
</dbReference>
<dbReference type="Pfam" id="PF08345">
    <property type="entry name" value="YscJ_FliF_C"/>
    <property type="match status" value="1"/>
</dbReference>
<dbReference type="InterPro" id="IPR006182">
    <property type="entry name" value="FliF_N_dom"/>
</dbReference>
<keyword evidence="13" id="KW-0175">Coiled coil</keyword>
<evidence type="ECO:0000259" key="16">
    <source>
        <dbReference type="Pfam" id="PF01514"/>
    </source>
</evidence>
<keyword evidence="8 15" id="KW-1133">Transmembrane helix</keyword>
<dbReference type="InterPro" id="IPR013556">
    <property type="entry name" value="Flag_M-ring_C"/>
</dbReference>
<keyword evidence="9 15" id="KW-0472">Membrane</keyword>
<evidence type="ECO:0000256" key="13">
    <source>
        <dbReference type="SAM" id="Coils"/>
    </source>
</evidence>
<evidence type="ECO:0000256" key="3">
    <source>
        <dbReference type="ARBA" id="ARBA00004651"/>
    </source>
</evidence>
<evidence type="ECO:0000256" key="12">
    <source>
        <dbReference type="PIRNR" id="PIRNR004862"/>
    </source>
</evidence>
<comment type="similarity">
    <text evidence="4 12">Belongs to the FliF family.</text>
</comment>